<evidence type="ECO:0000313" key="1">
    <source>
        <dbReference type="EMBL" id="GLL02241.1"/>
    </source>
</evidence>
<organism evidence="1 2">
    <name type="scientific">Dactylosporangium matsuzakiense</name>
    <dbReference type="NCBI Taxonomy" id="53360"/>
    <lineage>
        <taxon>Bacteria</taxon>
        <taxon>Bacillati</taxon>
        <taxon>Actinomycetota</taxon>
        <taxon>Actinomycetes</taxon>
        <taxon>Micromonosporales</taxon>
        <taxon>Micromonosporaceae</taxon>
        <taxon>Dactylosporangium</taxon>
    </lineage>
</organism>
<gene>
    <name evidence="1" type="ORF">GCM10017581_039830</name>
</gene>
<comment type="caution">
    <text evidence="1">The sequence shown here is derived from an EMBL/GenBank/DDBJ whole genome shotgun (WGS) entry which is preliminary data.</text>
</comment>
<dbReference type="SUPFAM" id="SSF56112">
    <property type="entry name" value="Protein kinase-like (PK-like)"/>
    <property type="match status" value="1"/>
</dbReference>
<protein>
    <recommendedName>
        <fullName evidence="3">Ser/Thr protein kinase RdoA (MazF antagonist)</fullName>
    </recommendedName>
</protein>
<proteinExistence type="predicted"/>
<accession>A0A9W6KL20</accession>
<dbReference type="AlphaFoldDB" id="A0A9W6KL20"/>
<dbReference type="InterPro" id="IPR011009">
    <property type="entry name" value="Kinase-like_dom_sf"/>
</dbReference>
<evidence type="ECO:0000313" key="2">
    <source>
        <dbReference type="Proteomes" id="UP001143480"/>
    </source>
</evidence>
<dbReference type="EMBL" id="BSFP01000022">
    <property type="protein sequence ID" value="GLL02241.1"/>
    <property type="molecule type" value="Genomic_DNA"/>
</dbReference>
<sequence>MTESVGAGQTASAVFEMGGRLPTVPMDDLPSWLTAWCVDRLGAEPVGVLFEQRSISSVFGLRLADGRDVVVKAREDDGRAASCVAAQAQLAERGFPCARPITPAVRVGVSAGVLAVHAEEFRPGGELLSGDSPEVAVGYAAVFARLMAELAAVNVAPPLPNPRWARWDHQDSGIWPAIDFLDARDQSVVPAHVVETAARARKRLLAADLPCVLGHADFEAQNLRWHRGLDADVWTVHDWDSLAWQPEAALVGAASGTFPKVGPAMLPPIESSQAFLAAYQNLRQRRFTAEELEVAWAASLWTAAHDVRWEALHREAPAPGDVLRDQAAERLRRANA</sequence>
<evidence type="ECO:0008006" key="3">
    <source>
        <dbReference type="Google" id="ProtNLM"/>
    </source>
</evidence>
<reference evidence="1" key="2">
    <citation type="submission" date="2023-01" db="EMBL/GenBank/DDBJ databases">
        <authorList>
            <person name="Sun Q."/>
            <person name="Evtushenko L."/>
        </authorList>
    </citation>
    <scope>NUCLEOTIDE SEQUENCE</scope>
    <source>
        <strain evidence="1">VKM Ac-1321</strain>
    </source>
</reference>
<keyword evidence="2" id="KW-1185">Reference proteome</keyword>
<name>A0A9W6KL20_9ACTN</name>
<reference evidence="1" key="1">
    <citation type="journal article" date="2014" name="Int. J. Syst. Evol. Microbiol.">
        <title>Complete genome sequence of Corynebacterium casei LMG S-19264T (=DSM 44701T), isolated from a smear-ripened cheese.</title>
        <authorList>
            <consortium name="US DOE Joint Genome Institute (JGI-PGF)"/>
            <person name="Walter F."/>
            <person name="Albersmeier A."/>
            <person name="Kalinowski J."/>
            <person name="Ruckert C."/>
        </authorList>
    </citation>
    <scope>NUCLEOTIDE SEQUENCE</scope>
    <source>
        <strain evidence="1">VKM Ac-1321</strain>
    </source>
</reference>
<dbReference type="Proteomes" id="UP001143480">
    <property type="component" value="Unassembled WGS sequence"/>
</dbReference>